<evidence type="ECO:0000256" key="12">
    <source>
        <dbReference type="ARBA" id="ARBA00039316"/>
    </source>
</evidence>
<keyword evidence="15" id="KW-0347">Helicase</keyword>
<evidence type="ECO:0000256" key="6">
    <source>
        <dbReference type="ARBA" id="ARBA00022769"/>
    </source>
</evidence>
<keyword evidence="3" id="KW-0677">Repeat</keyword>
<dbReference type="GO" id="GO:0006281">
    <property type="term" value="P:DNA repair"/>
    <property type="evidence" value="ECO:0007669"/>
    <property type="project" value="UniProtKB-KW"/>
</dbReference>
<dbReference type="PANTHER" id="PTHR43152">
    <property type="entry name" value="UVRABC SYSTEM PROTEIN A"/>
    <property type="match status" value="1"/>
</dbReference>
<evidence type="ECO:0000256" key="9">
    <source>
        <dbReference type="ARBA" id="ARBA00023125"/>
    </source>
</evidence>
<name>A0A009SAS1_ACIBA</name>
<reference evidence="15 16" key="1">
    <citation type="submission" date="2014-02" db="EMBL/GenBank/DDBJ databases">
        <title>Comparative genomics and transcriptomics to identify genetic mechanisms underlying the emergence of carbapenem resistant Acinetobacter baumannii (CRAb).</title>
        <authorList>
            <person name="Harris A.D."/>
            <person name="Johnson K.J."/>
            <person name="George J."/>
            <person name="Shefchek K."/>
            <person name="Daugherty S.C."/>
            <person name="Parankush S."/>
            <person name="Sadzewicz L."/>
            <person name="Tallon L."/>
            <person name="Sengamalay N."/>
            <person name="Hazen T.H."/>
            <person name="Rasko D.A."/>
        </authorList>
    </citation>
    <scope>NUCLEOTIDE SEQUENCE [LARGE SCALE GENOMIC DNA]</scope>
    <source>
        <strain evidence="15 16">99063</strain>
    </source>
</reference>
<dbReference type="Gene3D" id="1.10.8.280">
    <property type="entry name" value="ABC transporter ATPase domain-like"/>
    <property type="match status" value="1"/>
</dbReference>
<evidence type="ECO:0000256" key="8">
    <source>
        <dbReference type="ARBA" id="ARBA00022881"/>
    </source>
</evidence>
<keyword evidence="8" id="KW-0267">Excision nuclease</keyword>
<dbReference type="PANTHER" id="PTHR43152:SF3">
    <property type="entry name" value="UVRABC SYSTEM PROTEIN A"/>
    <property type="match status" value="1"/>
</dbReference>
<evidence type="ECO:0000256" key="7">
    <source>
        <dbReference type="ARBA" id="ARBA00022840"/>
    </source>
</evidence>
<organism evidence="15 16">
    <name type="scientific">Acinetobacter baumannii 99063</name>
    <dbReference type="NCBI Taxonomy" id="1310630"/>
    <lineage>
        <taxon>Bacteria</taxon>
        <taxon>Pseudomonadati</taxon>
        <taxon>Pseudomonadota</taxon>
        <taxon>Gammaproteobacteria</taxon>
        <taxon>Moraxellales</taxon>
        <taxon>Moraxellaceae</taxon>
        <taxon>Acinetobacter</taxon>
        <taxon>Acinetobacter calcoaceticus/baumannii complex</taxon>
    </lineage>
</organism>
<dbReference type="AlphaFoldDB" id="A0A009SAS1"/>
<dbReference type="InterPro" id="IPR027417">
    <property type="entry name" value="P-loop_NTPase"/>
</dbReference>
<comment type="similarity">
    <text evidence="11">Belongs to the ABC transporter superfamily. UvrA family.</text>
</comment>
<dbReference type="GO" id="GO:0005737">
    <property type="term" value="C:cytoplasm"/>
    <property type="evidence" value="ECO:0007669"/>
    <property type="project" value="UniProtKB-SubCell"/>
</dbReference>
<evidence type="ECO:0000313" key="15">
    <source>
        <dbReference type="EMBL" id="EXC36040.1"/>
    </source>
</evidence>
<evidence type="ECO:0000256" key="11">
    <source>
        <dbReference type="ARBA" id="ARBA00038000"/>
    </source>
</evidence>
<keyword evidence="7" id="KW-0067">ATP-binding</keyword>
<dbReference type="PATRIC" id="fig|1310630.3.peg.4208"/>
<dbReference type="Proteomes" id="UP000020735">
    <property type="component" value="Unassembled WGS sequence"/>
</dbReference>
<gene>
    <name evidence="15" type="ORF">J529_4606</name>
</gene>
<evidence type="ECO:0000256" key="3">
    <source>
        <dbReference type="ARBA" id="ARBA00022737"/>
    </source>
</evidence>
<keyword evidence="15" id="KW-0378">Hydrolase</keyword>
<keyword evidence="6" id="KW-0228">DNA excision</keyword>
<evidence type="ECO:0000256" key="2">
    <source>
        <dbReference type="ARBA" id="ARBA00022490"/>
    </source>
</evidence>
<accession>A0A009SAS1</accession>
<evidence type="ECO:0000256" key="10">
    <source>
        <dbReference type="ARBA" id="ARBA00023204"/>
    </source>
</evidence>
<dbReference type="GO" id="GO:0003677">
    <property type="term" value="F:DNA binding"/>
    <property type="evidence" value="ECO:0007669"/>
    <property type="project" value="UniProtKB-KW"/>
</dbReference>
<keyword evidence="10" id="KW-0234">DNA repair</keyword>
<comment type="caution">
    <text evidence="15">The sequence shown here is derived from an EMBL/GenBank/DDBJ whole genome shotgun (WGS) entry which is preliminary data.</text>
</comment>
<protein>
    <recommendedName>
        <fullName evidence="12">UvrABC system protein A</fullName>
    </recommendedName>
    <alternativeName>
        <fullName evidence="13">Excinuclease ABC subunit A</fullName>
    </alternativeName>
</protein>
<dbReference type="Pfam" id="PF01443">
    <property type="entry name" value="Viral_helicase1"/>
    <property type="match status" value="1"/>
</dbReference>
<dbReference type="SUPFAM" id="SSF52540">
    <property type="entry name" value="P-loop containing nucleoside triphosphate hydrolases"/>
    <property type="match status" value="2"/>
</dbReference>
<dbReference type="GO" id="GO:0004386">
    <property type="term" value="F:helicase activity"/>
    <property type="evidence" value="ECO:0007669"/>
    <property type="project" value="UniProtKB-KW"/>
</dbReference>
<dbReference type="Gene3D" id="3.40.50.300">
    <property type="entry name" value="P-loop containing nucleotide triphosphate hydrolases"/>
    <property type="match status" value="2"/>
</dbReference>
<keyword evidence="5" id="KW-0227">DNA damage</keyword>
<feature type="domain" description="(+)RNA virus helicase C-terminal" evidence="14">
    <location>
        <begin position="276"/>
        <end position="302"/>
    </location>
</feature>
<evidence type="ECO:0000313" key="16">
    <source>
        <dbReference type="Proteomes" id="UP000020735"/>
    </source>
</evidence>
<dbReference type="GO" id="GO:0004518">
    <property type="term" value="F:nuclease activity"/>
    <property type="evidence" value="ECO:0007669"/>
    <property type="project" value="UniProtKB-KW"/>
</dbReference>
<proteinExistence type="inferred from homology"/>
<evidence type="ECO:0000256" key="1">
    <source>
        <dbReference type="ARBA" id="ARBA00004496"/>
    </source>
</evidence>
<comment type="subcellular location">
    <subcellularLocation>
        <location evidence="1">Cytoplasm</location>
    </subcellularLocation>
</comment>
<sequence>MYAPQHKPLNPTSKWRKTALYEGLIPRFERNFLKGEAQERNRYRNKLERIITIKECSLCKGQRLNQKSLSCKINGKNIAECTALSVSSLLEFLESIKSEKFETVLHEIKNKLNNLNLVGLSYLNLNRVSNTLSGGESQRIKMVKHLGNSLVDLLYIFDEPSIGLHPKDLDNIIKIIQKIRDKGNSVLLVEHDPDLIRTADHVVDMGPLSGINGGEIIYQGTFEELKNSSGLTGAFFRRPNTYKKEPRMGNEWISIKNAHLFNLKNIDVDIPKNCLTVITGVAGSGKSTLISKVLPQQYPETKVVDQSAITASIRSNLLNNFNNII</sequence>
<dbReference type="Gene3D" id="1.20.1580.10">
    <property type="entry name" value="ABC transporter ATPase like domain"/>
    <property type="match status" value="1"/>
</dbReference>
<keyword evidence="9" id="KW-0238">DNA-binding</keyword>
<keyword evidence="2" id="KW-0963">Cytoplasm</keyword>
<evidence type="ECO:0000256" key="4">
    <source>
        <dbReference type="ARBA" id="ARBA00022741"/>
    </source>
</evidence>
<dbReference type="GO" id="GO:0005524">
    <property type="term" value="F:ATP binding"/>
    <property type="evidence" value="ECO:0007669"/>
    <property type="project" value="UniProtKB-KW"/>
</dbReference>
<evidence type="ECO:0000256" key="13">
    <source>
        <dbReference type="ARBA" id="ARBA00042156"/>
    </source>
</evidence>
<evidence type="ECO:0000259" key="14">
    <source>
        <dbReference type="Pfam" id="PF01443"/>
    </source>
</evidence>
<keyword evidence="4" id="KW-0547">Nucleotide-binding</keyword>
<evidence type="ECO:0000256" key="5">
    <source>
        <dbReference type="ARBA" id="ARBA00022763"/>
    </source>
</evidence>
<dbReference type="InterPro" id="IPR027351">
    <property type="entry name" value="(+)RNA_virus_helicase_core_dom"/>
</dbReference>
<dbReference type="EMBL" id="JEXJ01000340">
    <property type="protein sequence ID" value="EXC36040.1"/>
    <property type="molecule type" value="Genomic_DNA"/>
</dbReference>